<dbReference type="Pfam" id="PF25944">
    <property type="entry name" value="Beta-barrel_RND"/>
    <property type="match status" value="1"/>
</dbReference>
<dbReference type="Proteomes" id="UP001499951">
    <property type="component" value="Unassembled WGS sequence"/>
</dbReference>
<dbReference type="Gene3D" id="2.40.50.100">
    <property type="match status" value="1"/>
</dbReference>
<gene>
    <name evidence="13" type="ORF">GCM10008942_23420</name>
</gene>
<dbReference type="InterPro" id="IPR058627">
    <property type="entry name" value="MdtA-like_C"/>
</dbReference>
<feature type="domain" description="Multidrug resistance protein MdtA-like alpha-helical hairpin" evidence="9">
    <location>
        <begin position="150"/>
        <end position="219"/>
    </location>
</feature>
<dbReference type="Gene3D" id="2.40.30.170">
    <property type="match status" value="1"/>
</dbReference>
<sequence>MNDQSSRFDTAKNAAKRNFTEAHRRFGTGADGELNAYGRWRERHPQLNKWLWIALALVLVGLFVWWLLPTESNEMPRGMGGPQPVGVARAVKGPIDVTLNALGTVTPLATVSVRPQVSGQVIRFTFHEGQMVKAGDVLAEIDPRSFQAALDQAKGQLARDMASLQNARLELKRQQALMAAKATSQQNLDNQIATVKQDEGTVVSDRANVQAAEVNFGYTKVIAPVAGRAGIRQVDVGNFVSAGQTTPIVVVTQMEPISVLFTVPEDNVGAIMERFSAGEAMQVDAYDRAQTEKLATGRLTAVDSQIDTTTGTVKLRAMFTNEDGRLFPNQFVNVRLLVNTLQDQVVIPAAAIQRGASGTFVFVVRNDETDKSKKVVLMRTVTLGVQQGDKVAVANGLNPGETVVTDGADRLRDGGQVTIPGGEKVVGVKAPAGTAAGGLSDADKAKRRAAMQAACGADIKKYCDGKQGPEMFMCMREHRDDFSDTCKAEMKKMRRHGGGAGGGGFGRPGGGPPPGGPPPG</sequence>
<dbReference type="NCBIfam" id="TIGR01730">
    <property type="entry name" value="RND_mfp"/>
    <property type="match status" value="1"/>
</dbReference>
<dbReference type="InterPro" id="IPR058626">
    <property type="entry name" value="MdtA-like_b-barrel"/>
</dbReference>
<feature type="compositionally biased region" description="Gly residues" evidence="7">
    <location>
        <begin position="498"/>
        <end position="509"/>
    </location>
</feature>
<comment type="subcellular location">
    <subcellularLocation>
        <location evidence="1">Cell membrane</location>
    </subcellularLocation>
</comment>
<keyword evidence="14" id="KW-1185">Reference proteome</keyword>
<evidence type="ECO:0000256" key="6">
    <source>
        <dbReference type="ARBA" id="ARBA00023136"/>
    </source>
</evidence>
<evidence type="ECO:0000259" key="11">
    <source>
        <dbReference type="Pfam" id="PF25944"/>
    </source>
</evidence>
<feature type="compositionally biased region" description="Pro residues" evidence="7">
    <location>
        <begin position="510"/>
        <end position="520"/>
    </location>
</feature>
<proteinExistence type="inferred from homology"/>
<dbReference type="RefSeq" id="WP_166935908.1">
    <property type="nucleotide sequence ID" value="NZ_BAAADD010000006.1"/>
</dbReference>
<evidence type="ECO:0000256" key="2">
    <source>
        <dbReference type="ARBA" id="ARBA00009477"/>
    </source>
</evidence>
<dbReference type="Pfam" id="PF25967">
    <property type="entry name" value="RND-MFP_C"/>
    <property type="match status" value="1"/>
</dbReference>
<comment type="similarity">
    <text evidence="2">Belongs to the membrane fusion protein (MFP) (TC 8.A.1) family.</text>
</comment>
<evidence type="ECO:0000313" key="14">
    <source>
        <dbReference type="Proteomes" id="UP001499951"/>
    </source>
</evidence>
<dbReference type="Gene3D" id="2.40.420.20">
    <property type="match status" value="1"/>
</dbReference>
<keyword evidence="8" id="KW-0812">Transmembrane</keyword>
<evidence type="ECO:0000256" key="5">
    <source>
        <dbReference type="ARBA" id="ARBA00022519"/>
    </source>
</evidence>
<dbReference type="Pfam" id="PF25876">
    <property type="entry name" value="HH_MFP_RND"/>
    <property type="match status" value="1"/>
</dbReference>
<evidence type="ECO:0000256" key="1">
    <source>
        <dbReference type="ARBA" id="ARBA00004236"/>
    </source>
</evidence>
<feature type="domain" description="Multidrug resistance protein MdtA-like C-terminal permuted SH3" evidence="12">
    <location>
        <begin position="345"/>
        <end position="410"/>
    </location>
</feature>
<dbReference type="SUPFAM" id="SSF111369">
    <property type="entry name" value="HlyD-like secretion proteins"/>
    <property type="match status" value="1"/>
</dbReference>
<organism evidence="13 14">
    <name type="scientific">Rhizomicrobium electricum</name>
    <dbReference type="NCBI Taxonomy" id="480070"/>
    <lineage>
        <taxon>Bacteria</taxon>
        <taxon>Pseudomonadati</taxon>
        <taxon>Pseudomonadota</taxon>
        <taxon>Alphaproteobacteria</taxon>
        <taxon>Micropepsales</taxon>
        <taxon>Micropepsaceae</taxon>
        <taxon>Rhizomicrobium</taxon>
    </lineage>
</organism>
<name>A0ABP3PS46_9PROT</name>
<evidence type="ECO:0000259" key="12">
    <source>
        <dbReference type="Pfam" id="PF25967"/>
    </source>
</evidence>
<keyword evidence="4" id="KW-1003">Cell membrane</keyword>
<dbReference type="InterPro" id="IPR006143">
    <property type="entry name" value="RND_pump_MFP"/>
</dbReference>
<protein>
    <submittedName>
        <fullName evidence="13">MdtA/MuxA family multidrug efflux RND transporter periplasmic adaptor subunit</fullName>
    </submittedName>
</protein>
<feature type="domain" description="Multidrug resistance protein MdtA-like beta-barrel" evidence="11">
    <location>
        <begin position="256"/>
        <end position="339"/>
    </location>
</feature>
<comment type="caution">
    <text evidence="13">The sequence shown here is derived from an EMBL/GenBank/DDBJ whole genome shotgun (WGS) entry which is preliminary data.</text>
</comment>
<dbReference type="PANTHER" id="PTHR30469:SF12">
    <property type="entry name" value="MULTIDRUG RESISTANCE PROTEIN MDTA"/>
    <property type="match status" value="1"/>
</dbReference>
<evidence type="ECO:0000259" key="9">
    <source>
        <dbReference type="Pfam" id="PF25876"/>
    </source>
</evidence>
<feature type="domain" description="Multidrug resistance protein MdtA-like barrel-sandwich hybrid" evidence="10">
    <location>
        <begin position="110"/>
        <end position="252"/>
    </location>
</feature>
<evidence type="ECO:0000313" key="13">
    <source>
        <dbReference type="EMBL" id="GAA0574045.1"/>
    </source>
</evidence>
<keyword evidence="6 8" id="KW-0472">Membrane</keyword>
<reference evidence="14" key="1">
    <citation type="journal article" date="2019" name="Int. J. Syst. Evol. Microbiol.">
        <title>The Global Catalogue of Microorganisms (GCM) 10K type strain sequencing project: providing services to taxonomists for standard genome sequencing and annotation.</title>
        <authorList>
            <consortium name="The Broad Institute Genomics Platform"/>
            <consortium name="The Broad Institute Genome Sequencing Center for Infectious Disease"/>
            <person name="Wu L."/>
            <person name="Ma J."/>
        </authorList>
    </citation>
    <scope>NUCLEOTIDE SEQUENCE [LARGE SCALE GENOMIC DNA]</scope>
    <source>
        <strain evidence="14">JCM 15089</strain>
    </source>
</reference>
<dbReference type="PANTHER" id="PTHR30469">
    <property type="entry name" value="MULTIDRUG RESISTANCE PROTEIN MDTA"/>
    <property type="match status" value="1"/>
</dbReference>
<dbReference type="EMBL" id="BAAADD010000006">
    <property type="protein sequence ID" value="GAA0574045.1"/>
    <property type="molecule type" value="Genomic_DNA"/>
</dbReference>
<keyword evidence="5" id="KW-0997">Cell inner membrane</keyword>
<dbReference type="InterPro" id="IPR058625">
    <property type="entry name" value="MdtA-like_BSH"/>
</dbReference>
<feature type="region of interest" description="Disordered" evidence="7">
    <location>
        <begin position="494"/>
        <end position="520"/>
    </location>
</feature>
<feature type="transmembrane region" description="Helical" evidence="8">
    <location>
        <begin position="50"/>
        <end position="68"/>
    </location>
</feature>
<accession>A0ABP3PS46</accession>
<keyword evidence="8" id="KW-1133">Transmembrane helix</keyword>
<evidence type="ECO:0000256" key="8">
    <source>
        <dbReference type="SAM" id="Phobius"/>
    </source>
</evidence>
<dbReference type="Gene3D" id="1.10.287.470">
    <property type="entry name" value="Helix hairpin bin"/>
    <property type="match status" value="1"/>
</dbReference>
<evidence type="ECO:0000256" key="3">
    <source>
        <dbReference type="ARBA" id="ARBA00022448"/>
    </source>
</evidence>
<evidence type="ECO:0000256" key="7">
    <source>
        <dbReference type="SAM" id="MobiDB-lite"/>
    </source>
</evidence>
<evidence type="ECO:0000259" key="10">
    <source>
        <dbReference type="Pfam" id="PF25917"/>
    </source>
</evidence>
<evidence type="ECO:0000256" key="4">
    <source>
        <dbReference type="ARBA" id="ARBA00022475"/>
    </source>
</evidence>
<dbReference type="Pfam" id="PF25917">
    <property type="entry name" value="BSH_RND"/>
    <property type="match status" value="1"/>
</dbReference>
<dbReference type="NCBIfam" id="NF008589">
    <property type="entry name" value="PRK11556.1"/>
    <property type="match status" value="1"/>
</dbReference>
<keyword evidence="3" id="KW-0813">Transport</keyword>
<dbReference type="InterPro" id="IPR058624">
    <property type="entry name" value="MdtA-like_HH"/>
</dbReference>